<organism evidence="2 3">
    <name type="scientific">Viridothelium virens</name>
    <name type="common">Speckled blister lichen</name>
    <name type="synonym">Trypethelium virens</name>
    <dbReference type="NCBI Taxonomy" id="1048519"/>
    <lineage>
        <taxon>Eukaryota</taxon>
        <taxon>Fungi</taxon>
        <taxon>Dikarya</taxon>
        <taxon>Ascomycota</taxon>
        <taxon>Pezizomycotina</taxon>
        <taxon>Dothideomycetes</taxon>
        <taxon>Dothideomycetes incertae sedis</taxon>
        <taxon>Trypetheliales</taxon>
        <taxon>Trypetheliaceae</taxon>
        <taxon>Viridothelium</taxon>
    </lineage>
</organism>
<dbReference type="EMBL" id="ML991882">
    <property type="protein sequence ID" value="KAF2228962.1"/>
    <property type="molecule type" value="Genomic_DNA"/>
</dbReference>
<evidence type="ECO:0000313" key="2">
    <source>
        <dbReference type="EMBL" id="KAF2228962.1"/>
    </source>
</evidence>
<feature type="transmembrane region" description="Helical" evidence="1">
    <location>
        <begin position="6"/>
        <end position="24"/>
    </location>
</feature>
<dbReference type="AlphaFoldDB" id="A0A6A6GT51"/>
<dbReference type="Proteomes" id="UP000800092">
    <property type="component" value="Unassembled WGS sequence"/>
</dbReference>
<protein>
    <submittedName>
        <fullName evidence="2">Uncharacterized protein</fullName>
    </submittedName>
</protein>
<name>A0A6A6GT51_VIRVR</name>
<keyword evidence="1" id="KW-0812">Transmembrane</keyword>
<keyword evidence="1" id="KW-1133">Transmembrane helix</keyword>
<gene>
    <name evidence="2" type="ORF">EV356DRAFT_496983</name>
</gene>
<evidence type="ECO:0000256" key="1">
    <source>
        <dbReference type="SAM" id="Phobius"/>
    </source>
</evidence>
<proteinExistence type="predicted"/>
<accession>A0A6A6GT51</accession>
<evidence type="ECO:0000313" key="3">
    <source>
        <dbReference type="Proteomes" id="UP000800092"/>
    </source>
</evidence>
<reference evidence="2" key="1">
    <citation type="journal article" date="2020" name="Stud. Mycol.">
        <title>101 Dothideomycetes genomes: a test case for predicting lifestyles and emergence of pathogens.</title>
        <authorList>
            <person name="Haridas S."/>
            <person name="Albert R."/>
            <person name="Binder M."/>
            <person name="Bloem J."/>
            <person name="Labutti K."/>
            <person name="Salamov A."/>
            <person name="Andreopoulos B."/>
            <person name="Baker S."/>
            <person name="Barry K."/>
            <person name="Bills G."/>
            <person name="Bluhm B."/>
            <person name="Cannon C."/>
            <person name="Castanera R."/>
            <person name="Culley D."/>
            <person name="Daum C."/>
            <person name="Ezra D."/>
            <person name="Gonzalez J."/>
            <person name="Henrissat B."/>
            <person name="Kuo A."/>
            <person name="Liang C."/>
            <person name="Lipzen A."/>
            <person name="Lutzoni F."/>
            <person name="Magnuson J."/>
            <person name="Mondo S."/>
            <person name="Nolan M."/>
            <person name="Ohm R."/>
            <person name="Pangilinan J."/>
            <person name="Park H.-J."/>
            <person name="Ramirez L."/>
            <person name="Alfaro M."/>
            <person name="Sun H."/>
            <person name="Tritt A."/>
            <person name="Yoshinaga Y."/>
            <person name="Zwiers L.-H."/>
            <person name="Turgeon B."/>
            <person name="Goodwin S."/>
            <person name="Spatafora J."/>
            <person name="Crous P."/>
            <person name="Grigoriev I."/>
        </authorList>
    </citation>
    <scope>NUCLEOTIDE SEQUENCE</scope>
    <source>
        <strain evidence="2">Tuck. ex Michener</strain>
    </source>
</reference>
<keyword evidence="1" id="KW-0472">Membrane</keyword>
<sequence length="81" mass="9320">MAGYSFSAAFSFFHLSIIPATYRLRFQNYQSQRWNADQSAQNRYDCQPNNFSNAGSQTSPYSVDLQLCLMSYIRVCTITNL</sequence>
<keyword evidence="3" id="KW-1185">Reference proteome</keyword>